<protein>
    <submittedName>
        <fullName evidence="1">Uncharacterized protein</fullName>
    </submittedName>
</protein>
<dbReference type="Proteomes" id="UP000478052">
    <property type="component" value="Unassembled WGS sequence"/>
</dbReference>
<evidence type="ECO:0000313" key="2">
    <source>
        <dbReference type="Proteomes" id="UP000478052"/>
    </source>
</evidence>
<keyword evidence="2" id="KW-1185">Reference proteome</keyword>
<proteinExistence type="predicted"/>
<gene>
    <name evidence="1" type="ORF">FWK35_00008943</name>
</gene>
<sequence length="63" mass="7112">MAEVKPQTVMDGYKNIWIVKDAVGLHRHRPVMLNKISDFLDRCARLGATGDRIVQVHRDVAAV</sequence>
<reference evidence="1 2" key="1">
    <citation type="submission" date="2019-08" db="EMBL/GenBank/DDBJ databases">
        <title>Whole genome of Aphis craccivora.</title>
        <authorList>
            <person name="Voronova N.V."/>
            <person name="Shulinski R.S."/>
            <person name="Bandarenka Y.V."/>
            <person name="Zhorov D.G."/>
            <person name="Warner D."/>
        </authorList>
    </citation>
    <scope>NUCLEOTIDE SEQUENCE [LARGE SCALE GENOMIC DNA]</scope>
    <source>
        <strain evidence="1">180601</strain>
        <tissue evidence="1">Whole Body</tissue>
    </source>
</reference>
<comment type="caution">
    <text evidence="1">The sequence shown here is derived from an EMBL/GenBank/DDBJ whole genome shotgun (WGS) entry which is preliminary data.</text>
</comment>
<name>A0A6G0YTM8_APHCR</name>
<dbReference type="AlphaFoldDB" id="A0A6G0YTM8"/>
<dbReference type="OrthoDB" id="6598978at2759"/>
<evidence type="ECO:0000313" key="1">
    <source>
        <dbReference type="EMBL" id="KAF0761077.1"/>
    </source>
</evidence>
<dbReference type="EMBL" id="VUJU01002500">
    <property type="protein sequence ID" value="KAF0761077.1"/>
    <property type="molecule type" value="Genomic_DNA"/>
</dbReference>
<accession>A0A6G0YTM8</accession>
<organism evidence="1 2">
    <name type="scientific">Aphis craccivora</name>
    <name type="common">Cowpea aphid</name>
    <dbReference type="NCBI Taxonomy" id="307492"/>
    <lineage>
        <taxon>Eukaryota</taxon>
        <taxon>Metazoa</taxon>
        <taxon>Ecdysozoa</taxon>
        <taxon>Arthropoda</taxon>
        <taxon>Hexapoda</taxon>
        <taxon>Insecta</taxon>
        <taxon>Pterygota</taxon>
        <taxon>Neoptera</taxon>
        <taxon>Paraneoptera</taxon>
        <taxon>Hemiptera</taxon>
        <taxon>Sternorrhyncha</taxon>
        <taxon>Aphidomorpha</taxon>
        <taxon>Aphidoidea</taxon>
        <taxon>Aphididae</taxon>
        <taxon>Aphidini</taxon>
        <taxon>Aphis</taxon>
        <taxon>Aphis</taxon>
    </lineage>
</organism>